<evidence type="ECO:0000313" key="2">
    <source>
        <dbReference type="Proteomes" id="UP000284842"/>
    </source>
</evidence>
<dbReference type="Proteomes" id="UP000284842">
    <property type="component" value="Unassembled WGS sequence"/>
</dbReference>
<dbReference type="AlphaFoldDB" id="A0A409VR69"/>
<accession>A0A409VR69</accession>
<gene>
    <name evidence="1" type="ORF">CVT24_007581</name>
</gene>
<dbReference type="InParanoid" id="A0A409VR69"/>
<dbReference type="OrthoDB" id="2904962at2759"/>
<organism evidence="1 2">
    <name type="scientific">Panaeolus cyanescens</name>
    <dbReference type="NCBI Taxonomy" id="181874"/>
    <lineage>
        <taxon>Eukaryota</taxon>
        <taxon>Fungi</taxon>
        <taxon>Dikarya</taxon>
        <taxon>Basidiomycota</taxon>
        <taxon>Agaricomycotina</taxon>
        <taxon>Agaricomycetes</taxon>
        <taxon>Agaricomycetidae</taxon>
        <taxon>Agaricales</taxon>
        <taxon>Agaricineae</taxon>
        <taxon>Galeropsidaceae</taxon>
        <taxon>Panaeolus</taxon>
    </lineage>
</organism>
<evidence type="ECO:0000313" key="1">
    <source>
        <dbReference type="EMBL" id="PPQ68696.1"/>
    </source>
</evidence>
<comment type="caution">
    <text evidence="1">The sequence shown here is derived from an EMBL/GenBank/DDBJ whole genome shotgun (WGS) entry which is preliminary data.</text>
</comment>
<dbReference type="EMBL" id="NHTK01006002">
    <property type="protein sequence ID" value="PPQ68696.1"/>
    <property type="molecule type" value="Genomic_DNA"/>
</dbReference>
<evidence type="ECO:0008006" key="3">
    <source>
        <dbReference type="Google" id="ProtNLM"/>
    </source>
</evidence>
<proteinExistence type="predicted"/>
<keyword evidence="2" id="KW-1185">Reference proteome</keyword>
<reference evidence="1 2" key="1">
    <citation type="journal article" date="2018" name="Evol. Lett.">
        <title>Horizontal gene cluster transfer increased hallucinogenic mushroom diversity.</title>
        <authorList>
            <person name="Reynolds H.T."/>
            <person name="Vijayakumar V."/>
            <person name="Gluck-Thaler E."/>
            <person name="Korotkin H.B."/>
            <person name="Matheny P.B."/>
            <person name="Slot J.C."/>
        </authorList>
    </citation>
    <scope>NUCLEOTIDE SEQUENCE [LARGE SCALE GENOMIC DNA]</scope>
    <source>
        <strain evidence="1 2">2629</strain>
    </source>
</reference>
<protein>
    <recommendedName>
        <fullName evidence="3">F-box domain-containing protein</fullName>
    </recommendedName>
</protein>
<sequence>MSRLDRFRQKLSQSWDRRRAADGVATAPLFPSRPPIPVHRSLDISNTLSSSSPLHKINHQDLQWTLPLSEDVTYYILQSFLLSDFSSLRALASSCRCLSIICRPLAYRVVIILPTINDNTSHARKFTVLLQHAPEIITFIQDLRIINVWNVVSQYSLPQLRSNVRLCLDEYCTSLIAICNQPFPSLKRCRIDIQTSWEALPPHVTVAFENLLSTPTLQHLAYVSGGIPVSTMRSTFRTVDSLAFSGYRSIMSMSQAPTAYQKEADPKLSLQHLHYIDASTLASVTKDLTDAIDFSSLRSLHVELLHASPIALISESLMNLKELTIQLDVFLPGGLTEKLDLRNLKSLENFQVNVDVSMNSRPFQRRIRVISEIFKGSPPRITRMGMKIKERGFLDFNEFHGAWQALDDLFADGIQDSWPRLKTFDIAYFDCLDEDEVERAQGQEKSPQDIRRALHTLDSLGLLNVEVITDPSLYISLYHSTNDADY</sequence>
<name>A0A409VR69_9AGAR</name>